<comment type="caution">
    <text evidence="1">The sequence shown here is derived from an EMBL/GenBank/DDBJ whole genome shotgun (WGS) entry which is preliminary data.</text>
</comment>
<reference evidence="1 2" key="1">
    <citation type="submission" date="2021-10" db="EMBL/GenBank/DDBJ databases">
        <title>Draft genome of Aestuariibacter halophilus JC2043.</title>
        <authorList>
            <person name="Emsley S.A."/>
            <person name="Pfannmuller K.M."/>
            <person name="Ushijima B."/>
            <person name="Saw J.H."/>
            <person name="Videau P."/>
        </authorList>
    </citation>
    <scope>NUCLEOTIDE SEQUENCE [LARGE SCALE GENOMIC DNA]</scope>
    <source>
        <strain evidence="1 2">JC2043</strain>
    </source>
</reference>
<sequence>MFGIKGIGRRHPGISLAQCQAIARKFDSVDAWKTGHPQTYRRAYAKGWLAMCTQHMRTGE</sequence>
<dbReference type="Proteomes" id="UP001520878">
    <property type="component" value="Unassembled WGS sequence"/>
</dbReference>
<evidence type="ECO:0000313" key="1">
    <source>
        <dbReference type="EMBL" id="MCC2617754.1"/>
    </source>
</evidence>
<accession>A0ABS8GD88</accession>
<evidence type="ECO:0000313" key="2">
    <source>
        <dbReference type="Proteomes" id="UP001520878"/>
    </source>
</evidence>
<dbReference type="EMBL" id="JAJEWP010000005">
    <property type="protein sequence ID" value="MCC2617754.1"/>
    <property type="molecule type" value="Genomic_DNA"/>
</dbReference>
<gene>
    <name evidence="1" type="ORF">LJ739_15990</name>
</gene>
<keyword evidence="2" id="KW-1185">Reference proteome</keyword>
<proteinExistence type="predicted"/>
<protein>
    <submittedName>
        <fullName evidence="1">Uncharacterized protein</fullName>
    </submittedName>
</protein>
<dbReference type="RefSeq" id="WP_229162106.1">
    <property type="nucleotide sequence ID" value="NZ_JAJEWP010000005.1"/>
</dbReference>
<name>A0ABS8GD88_9ALTE</name>
<organism evidence="1 2">
    <name type="scientific">Fluctibacter halophilus</name>
    <dbReference type="NCBI Taxonomy" id="226011"/>
    <lineage>
        <taxon>Bacteria</taxon>
        <taxon>Pseudomonadati</taxon>
        <taxon>Pseudomonadota</taxon>
        <taxon>Gammaproteobacteria</taxon>
        <taxon>Alteromonadales</taxon>
        <taxon>Alteromonadaceae</taxon>
        <taxon>Fluctibacter</taxon>
    </lineage>
</organism>